<dbReference type="Pfam" id="PF00753">
    <property type="entry name" value="Lactamase_B"/>
    <property type="match status" value="1"/>
</dbReference>
<dbReference type="SMART" id="SM00849">
    <property type="entry name" value="Lactamase_B"/>
    <property type="match status" value="1"/>
</dbReference>
<evidence type="ECO:0000256" key="2">
    <source>
        <dbReference type="ARBA" id="ARBA00022723"/>
    </source>
</evidence>
<dbReference type="InterPro" id="IPR036866">
    <property type="entry name" value="RibonucZ/Hydroxyglut_hydro"/>
</dbReference>
<dbReference type="InterPro" id="IPR029229">
    <property type="entry name" value="Alkyl_sulf_C"/>
</dbReference>
<dbReference type="GO" id="GO:0018741">
    <property type="term" value="F:linear primary-alkylsulfatase activity"/>
    <property type="evidence" value="ECO:0007669"/>
    <property type="project" value="UniProtKB-EC"/>
</dbReference>
<accession>A0A7W5A559</accession>
<dbReference type="FunFam" id="3.60.15.30:FF:000001">
    <property type="entry name" value="Alkyl/aryl-sulfatase BDS1"/>
    <property type="match status" value="1"/>
</dbReference>
<evidence type="ECO:0000256" key="3">
    <source>
        <dbReference type="ARBA" id="ARBA00022801"/>
    </source>
</evidence>
<dbReference type="InterPro" id="IPR038536">
    <property type="entry name" value="Alkyl/aryl-sulf_dimr_sf"/>
</dbReference>
<dbReference type="Gene3D" id="3.30.1050.10">
    <property type="entry name" value="SCP2 sterol-binding domain"/>
    <property type="match status" value="1"/>
</dbReference>
<dbReference type="Gene3D" id="3.60.15.30">
    <property type="entry name" value="Metallo-beta-lactamase domain"/>
    <property type="match status" value="1"/>
</dbReference>
<dbReference type="EC" id="3.1.6.21" evidence="6"/>
<dbReference type="InterPro" id="IPR029228">
    <property type="entry name" value="Alkyl_sulf_dimr"/>
</dbReference>
<proteinExistence type="inferred from homology"/>
<dbReference type="InterPro" id="IPR052195">
    <property type="entry name" value="Bact_Alkyl/Aryl-Sulfatase"/>
</dbReference>
<evidence type="ECO:0000256" key="8">
    <source>
        <dbReference type="ARBA" id="ARBA00075789"/>
    </source>
</evidence>
<comment type="similarity">
    <text evidence="5">Belongs to the metallo-beta-lactamase superfamily. Type III sulfatase family.</text>
</comment>
<dbReference type="AlphaFoldDB" id="A0A7W5A559"/>
<dbReference type="RefSeq" id="WP_183545781.1">
    <property type="nucleotide sequence ID" value="NZ_BMQT01000009.1"/>
</dbReference>
<keyword evidence="3 10" id="KW-0378">Hydrolase</keyword>
<dbReference type="SUPFAM" id="SSF55718">
    <property type="entry name" value="SCP-like"/>
    <property type="match status" value="1"/>
</dbReference>
<name>A0A7W5A559_9ACTN</name>
<dbReference type="SUPFAM" id="SSF56281">
    <property type="entry name" value="Metallo-hydrolase/oxidoreductase"/>
    <property type="match status" value="1"/>
</dbReference>
<gene>
    <name evidence="10" type="ORF">FHS12_002685</name>
</gene>
<dbReference type="InterPro" id="IPR036527">
    <property type="entry name" value="SCP2_sterol-bd_dom_sf"/>
</dbReference>
<evidence type="ECO:0000256" key="5">
    <source>
        <dbReference type="ARBA" id="ARBA00033751"/>
    </source>
</evidence>
<dbReference type="Pfam" id="PF14863">
    <property type="entry name" value="Alkyl_sulf_dimr"/>
    <property type="match status" value="1"/>
</dbReference>
<dbReference type="EMBL" id="JACHXG010000005">
    <property type="protein sequence ID" value="MBB3089736.1"/>
    <property type="molecule type" value="Genomic_DNA"/>
</dbReference>
<dbReference type="InterPro" id="IPR001279">
    <property type="entry name" value="Metallo-B-lactamas"/>
</dbReference>
<dbReference type="GO" id="GO:0046872">
    <property type="term" value="F:metal ion binding"/>
    <property type="evidence" value="ECO:0007669"/>
    <property type="project" value="UniProtKB-KW"/>
</dbReference>
<feature type="domain" description="Metallo-beta-lactamase" evidence="9">
    <location>
        <begin position="100"/>
        <end position="321"/>
    </location>
</feature>
<protein>
    <recommendedName>
        <fullName evidence="7">Linear primary-alkylsulfatase</fullName>
        <ecNumber evidence="6">3.1.6.21</ecNumber>
    </recommendedName>
    <alternativeName>
        <fullName evidence="8">Type III linear primary-alkylsulfatase</fullName>
    </alternativeName>
</protein>
<evidence type="ECO:0000256" key="6">
    <source>
        <dbReference type="ARBA" id="ARBA00066568"/>
    </source>
</evidence>
<dbReference type="InterPro" id="IPR044097">
    <property type="entry name" value="Bds1/SdsA1_MBL-fold"/>
</dbReference>
<comment type="caution">
    <text evidence="10">The sequence shown here is derived from an EMBL/GenBank/DDBJ whole genome shotgun (WGS) entry which is preliminary data.</text>
</comment>
<evidence type="ECO:0000256" key="4">
    <source>
        <dbReference type="ARBA" id="ARBA00022833"/>
    </source>
</evidence>
<dbReference type="Gene3D" id="1.25.40.880">
    <property type="entry name" value="Alkyl sulfatase, dimerisation domain"/>
    <property type="match status" value="1"/>
</dbReference>
<dbReference type="FunFam" id="1.25.40.880:FF:000001">
    <property type="entry name" value="SDS hydrolase SdsA1"/>
    <property type="match status" value="1"/>
</dbReference>
<dbReference type="GO" id="GO:0046983">
    <property type="term" value="F:protein dimerization activity"/>
    <property type="evidence" value="ECO:0007669"/>
    <property type="project" value="InterPro"/>
</dbReference>
<evidence type="ECO:0000256" key="7">
    <source>
        <dbReference type="ARBA" id="ARBA00068034"/>
    </source>
</evidence>
<dbReference type="PANTHER" id="PTHR43223:SF1">
    <property type="entry name" value="ALKYL_ARYL-SULFATASE BDS1"/>
    <property type="match status" value="1"/>
</dbReference>
<dbReference type="GO" id="GO:0018909">
    <property type="term" value="P:dodecyl sulfate metabolic process"/>
    <property type="evidence" value="ECO:0007669"/>
    <property type="project" value="InterPro"/>
</dbReference>
<keyword evidence="2" id="KW-0479">Metal-binding</keyword>
<dbReference type="CDD" id="cd07710">
    <property type="entry name" value="arylsulfatase_Sdsa1-like_MBL-fold"/>
    <property type="match status" value="1"/>
</dbReference>
<sequence length="629" mass="68562">MTNPHEATEHVRRQHKETLATLPFHESTEESERGLVARWTRGPITAPDGRVVWDVDTYAFLEGEAPDTVNPSLWRHSRQVSRQGLYEVRPGIHQVRGLDIANITFIAGESGVIVVDPLVSVECAAAALELYREHCGDRPVTAVILTHSHIDHFGGIRGVISDEDVAAGVPVIAPSGFLEHAVGENVFAGTAMARRAAYMFGAALERGPRGQVGAGIGQTNSTGQVSLIPPTVLVGETGEEHVFDGVRFVFQMTPDSEAPSEFHFYLPELKALCIAENSNHAMHNLLTLRGALVRDAHAWAGYLTEAIETYGQEAEVAFGGHHWPTFGNEAIREHLALQRDMYAYLHDQTLRRLNQGYTGTEIAEDFPMPPALEQNWSNRGYYGTVSHNVKAIYQRYMGWYDGNPARLWQHPPVEQGQRFVRDMGGADVVVSKARAAYEEGDFRWATTLLDHVIFAEPDHAAARELQADTFEQLGYLAESGPWRCVYLSGAHELRHGTFGTPLSSAGADIVRALSAEQIFDAIAIRVDGPRCWSEVLRLDVELTSTGERHRLTLRNGVLTHSARPQTDTAEATLRLPAPAALAGLLLGGAATPEGLAAVGGEIEGDAGALARLVATLDAPDPTFAIVTPE</sequence>
<reference evidence="10 11" key="1">
    <citation type="submission" date="2020-08" db="EMBL/GenBank/DDBJ databases">
        <title>Genomic Encyclopedia of Type Strains, Phase III (KMG-III): the genomes of soil and plant-associated and newly described type strains.</title>
        <authorList>
            <person name="Whitman W."/>
        </authorList>
    </citation>
    <scope>NUCLEOTIDE SEQUENCE [LARGE SCALE GENOMIC DNA]</scope>
    <source>
        <strain evidence="10 11">CECT 3302</strain>
    </source>
</reference>
<evidence type="ECO:0000313" key="11">
    <source>
        <dbReference type="Proteomes" id="UP000577707"/>
    </source>
</evidence>
<organism evidence="10 11">
    <name type="scientific">Nocardioides albus</name>
    <dbReference type="NCBI Taxonomy" id="1841"/>
    <lineage>
        <taxon>Bacteria</taxon>
        <taxon>Bacillati</taxon>
        <taxon>Actinomycetota</taxon>
        <taxon>Actinomycetes</taxon>
        <taxon>Propionibacteriales</taxon>
        <taxon>Nocardioidaceae</taxon>
        <taxon>Nocardioides</taxon>
    </lineage>
</organism>
<dbReference type="Pfam" id="PF14864">
    <property type="entry name" value="Alkyl_sulf_C"/>
    <property type="match status" value="1"/>
</dbReference>
<keyword evidence="4" id="KW-0862">Zinc</keyword>
<keyword evidence="11" id="KW-1185">Reference proteome</keyword>
<evidence type="ECO:0000256" key="1">
    <source>
        <dbReference type="ARBA" id="ARBA00001947"/>
    </source>
</evidence>
<evidence type="ECO:0000259" key="9">
    <source>
        <dbReference type="SMART" id="SM00849"/>
    </source>
</evidence>
<dbReference type="Proteomes" id="UP000577707">
    <property type="component" value="Unassembled WGS sequence"/>
</dbReference>
<comment type="cofactor">
    <cofactor evidence="1">
        <name>Zn(2+)</name>
        <dbReference type="ChEBI" id="CHEBI:29105"/>
    </cofactor>
</comment>
<evidence type="ECO:0000313" key="10">
    <source>
        <dbReference type="EMBL" id="MBB3089736.1"/>
    </source>
</evidence>
<dbReference type="PANTHER" id="PTHR43223">
    <property type="entry name" value="ALKYL/ARYL-SULFATASE"/>
    <property type="match status" value="1"/>
</dbReference>